<dbReference type="HAMAP" id="MF_01345_B">
    <property type="entry name" value="Ribosomal_uS17_B"/>
    <property type="match status" value="1"/>
</dbReference>
<dbReference type="CDD" id="cd00364">
    <property type="entry name" value="Ribosomal_uS17"/>
    <property type="match status" value="1"/>
</dbReference>
<dbReference type="InterPro" id="IPR000266">
    <property type="entry name" value="Ribosomal_uS17"/>
</dbReference>
<keyword evidence="5 6" id="KW-0687">Ribonucleoprotein</keyword>
<dbReference type="AlphaFoldDB" id="A0A2H0XGT9"/>
<protein>
    <recommendedName>
        <fullName evidence="6">Small ribosomal subunit protein uS17</fullName>
    </recommendedName>
</protein>
<evidence type="ECO:0000256" key="3">
    <source>
        <dbReference type="ARBA" id="ARBA00022884"/>
    </source>
</evidence>
<dbReference type="InterPro" id="IPR019984">
    <property type="entry name" value="Ribosomal_uS17_bact/chlr"/>
</dbReference>
<dbReference type="PROSITE" id="PS00056">
    <property type="entry name" value="RIBOSOMAL_S17"/>
    <property type="match status" value="1"/>
</dbReference>
<dbReference type="GO" id="GO:0003735">
    <property type="term" value="F:structural constituent of ribosome"/>
    <property type="evidence" value="ECO:0007669"/>
    <property type="project" value="UniProtKB-UniRule"/>
</dbReference>
<dbReference type="NCBIfam" id="NF004123">
    <property type="entry name" value="PRK05610.1"/>
    <property type="match status" value="1"/>
</dbReference>
<keyword evidence="3 6" id="KW-0694">RNA-binding</keyword>
<dbReference type="PANTHER" id="PTHR10744">
    <property type="entry name" value="40S RIBOSOMAL PROTEIN S11 FAMILY MEMBER"/>
    <property type="match status" value="1"/>
</dbReference>
<dbReference type="PRINTS" id="PR00973">
    <property type="entry name" value="RIBOSOMALS17"/>
</dbReference>
<dbReference type="Gene3D" id="2.40.50.140">
    <property type="entry name" value="Nucleic acid-binding proteins"/>
    <property type="match status" value="1"/>
</dbReference>
<evidence type="ECO:0000313" key="9">
    <source>
        <dbReference type="Proteomes" id="UP000230340"/>
    </source>
</evidence>
<dbReference type="PANTHER" id="PTHR10744:SF1">
    <property type="entry name" value="SMALL RIBOSOMAL SUBUNIT PROTEIN US17M"/>
    <property type="match status" value="1"/>
</dbReference>
<evidence type="ECO:0000313" key="8">
    <source>
        <dbReference type="EMBL" id="PIS23358.1"/>
    </source>
</evidence>
<dbReference type="InterPro" id="IPR019979">
    <property type="entry name" value="Ribosomal_uS17_CS"/>
</dbReference>
<evidence type="ECO:0000256" key="6">
    <source>
        <dbReference type="HAMAP-Rule" id="MF_01345"/>
    </source>
</evidence>
<evidence type="ECO:0000256" key="4">
    <source>
        <dbReference type="ARBA" id="ARBA00022980"/>
    </source>
</evidence>
<evidence type="ECO:0000256" key="5">
    <source>
        <dbReference type="ARBA" id="ARBA00023274"/>
    </source>
</evidence>
<evidence type="ECO:0000256" key="1">
    <source>
        <dbReference type="ARBA" id="ARBA00010254"/>
    </source>
</evidence>
<proteinExistence type="inferred from homology"/>
<dbReference type="Pfam" id="PF00366">
    <property type="entry name" value="Ribosomal_S17"/>
    <property type="match status" value="1"/>
</dbReference>
<organism evidence="8 9">
    <name type="scientific">candidate division WWE3 bacterium CG08_land_8_20_14_0_20_40_13</name>
    <dbReference type="NCBI Taxonomy" id="1975084"/>
    <lineage>
        <taxon>Bacteria</taxon>
        <taxon>Katanobacteria</taxon>
    </lineage>
</organism>
<comment type="similarity">
    <text evidence="1 6 7">Belongs to the universal ribosomal protein uS17 family.</text>
</comment>
<comment type="function">
    <text evidence="6">One of the primary rRNA binding proteins, it binds specifically to the 5'-end of 16S ribosomal RNA.</text>
</comment>
<dbReference type="EMBL" id="PEYT01000004">
    <property type="protein sequence ID" value="PIS23358.1"/>
    <property type="molecule type" value="Genomic_DNA"/>
</dbReference>
<dbReference type="GO" id="GO:0022627">
    <property type="term" value="C:cytosolic small ribosomal subunit"/>
    <property type="evidence" value="ECO:0007669"/>
    <property type="project" value="UniProtKB-UniRule"/>
</dbReference>
<gene>
    <name evidence="6" type="primary">rpsQ</name>
    <name evidence="8" type="ORF">COT49_00730</name>
</gene>
<dbReference type="GO" id="GO:0019843">
    <property type="term" value="F:rRNA binding"/>
    <property type="evidence" value="ECO:0007669"/>
    <property type="project" value="UniProtKB-UniRule"/>
</dbReference>
<evidence type="ECO:0000256" key="7">
    <source>
        <dbReference type="RuleBase" id="RU003872"/>
    </source>
</evidence>
<dbReference type="InterPro" id="IPR012340">
    <property type="entry name" value="NA-bd_OB-fold"/>
</dbReference>
<dbReference type="Proteomes" id="UP000230340">
    <property type="component" value="Unassembled WGS sequence"/>
</dbReference>
<comment type="caution">
    <text evidence="8">The sequence shown here is derived from an EMBL/GenBank/DDBJ whole genome shotgun (WGS) entry which is preliminary data.</text>
</comment>
<dbReference type="SUPFAM" id="SSF50249">
    <property type="entry name" value="Nucleic acid-binding proteins"/>
    <property type="match status" value="1"/>
</dbReference>
<name>A0A2H0XGT9_UNCKA</name>
<keyword evidence="2 6" id="KW-0699">rRNA-binding</keyword>
<accession>A0A2H0XGT9</accession>
<dbReference type="GO" id="GO:0006412">
    <property type="term" value="P:translation"/>
    <property type="evidence" value="ECO:0007669"/>
    <property type="project" value="UniProtKB-UniRule"/>
</dbReference>
<sequence length="81" mass="9246">MKLMARKSFIGKVISTKMAKTAVVSVEIPKKDPVYGKKIRNTAKFKAHNENIAKMGDMVLIEECRPISRDKSWIIKEILNK</sequence>
<keyword evidence="4 6" id="KW-0689">Ribosomal protein</keyword>
<evidence type="ECO:0000256" key="2">
    <source>
        <dbReference type="ARBA" id="ARBA00022730"/>
    </source>
</evidence>
<dbReference type="NCBIfam" id="TIGR03635">
    <property type="entry name" value="uS17_bact"/>
    <property type="match status" value="1"/>
</dbReference>
<comment type="subunit">
    <text evidence="6">Part of the 30S ribosomal subunit.</text>
</comment>
<reference evidence="9" key="1">
    <citation type="submission" date="2017-09" db="EMBL/GenBank/DDBJ databases">
        <title>Depth-based differentiation of microbial function through sediment-hosted aquifers and enrichment of novel symbionts in the deep terrestrial subsurface.</title>
        <authorList>
            <person name="Probst A.J."/>
            <person name="Ladd B."/>
            <person name="Jarett J.K."/>
            <person name="Geller-Mcgrath D.E."/>
            <person name="Sieber C.M.K."/>
            <person name="Emerson J.B."/>
            <person name="Anantharaman K."/>
            <person name="Thomas B.C."/>
            <person name="Malmstrom R."/>
            <person name="Stieglmeier M."/>
            <person name="Klingl A."/>
            <person name="Woyke T."/>
            <person name="Ryan C.M."/>
            <person name="Banfield J.F."/>
        </authorList>
    </citation>
    <scope>NUCLEOTIDE SEQUENCE [LARGE SCALE GENOMIC DNA]</scope>
</reference>